<accession>A0ABU6JX40</accession>
<dbReference type="InterPro" id="IPR022781">
    <property type="entry name" value="Flagellar_biosynth_FliO"/>
</dbReference>
<dbReference type="InterPro" id="IPR052205">
    <property type="entry name" value="FliO/MopB"/>
</dbReference>
<evidence type="ECO:0000256" key="1">
    <source>
        <dbReference type="ARBA" id="ARBA00022475"/>
    </source>
</evidence>
<evidence type="ECO:0000313" key="9">
    <source>
        <dbReference type="Proteomes" id="UP001309705"/>
    </source>
</evidence>
<dbReference type="PANTHER" id="PTHR38766:SF1">
    <property type="entry name" value="FLAGELLAR PROTEIN FLIO"/>
    <property type="match status" value="1"/>
</dbReference>
<evidence type="ECO:0000256" key="2">
    <source>
        <dbReference type="ARBA" id="ARBA00022692"/>
    </source>
</evidence>
<dbReference type="RefSeq" id="WP_327619608.1">
    <property type="nucleotide sequence ID" value="NZ_JAYWTM010000029.1"/>
</dbReference>
<keyword evidence="2 7" id="KW-0812">Transmembrane</keyword>
<organism evidence="8 9">
    <name type="scientific">Brenneria populi</name>
    <dbReference type="NCBI Taxonomy" id="1505588"/>
    <lineage>
        <taxon>Bacteria</taxon>
        <taxon>Pseudomonadati</taxon>
        <taxon>Pseudomonadota</taxon>
        <taxon>Gammaproteobacteria</taxon>
        <taxon>Enterobacterales</taxon>
        <taxon>Pectobacteriaceae</taxon>
        <taxon>Brenneria</taxon>
    </lineage>
</organism>
<dbReference type="Pfam" id="PF04347">
    <property type="entry name" value="FliO"/>
    <property type="match status" value="1"/>
</dbReference>
<keyword evidence="3 7" id="KW-1133">Transmembrane helix</keyword>
<gene>
    <name evidence="8" type="primary">fliO</name>
    <name evidence="8" type="ORF">VSX58_19855</name>
</gene>
<keyword evidence="4 7" id="KW-0472">Membrane</keyword>
<dbReference type="Proteomes" id="UP001309705">
    <property type="component" value="Unassembled WGS sequence"/>
</dbReference>
<evidence type="ECO:0000256" key="3">
    <source>
        <dbReference type="ARBA" id="ARBA00022989"/>
    </source>
</evidence>
<sequence>MGQSTIPSAAVESVSTIAAAPPLSNSMLLSQVGGVLVGILLLILLLGWAIRKLGLTAHSRNNRLLKVISTCQVGARERIVIVEVDDSWLVLGVTSQNISPLLTLPAQPSDASNDTHKDKAADFRQLLSKVLKRPETSA</sequence>
<dbReference type="EMBL" id="JAYWTM010000029">
    <property type="protein sequence ID" value="MEC5344854.1"/>
    <property type="molecule type" value="Genomic_DNA"/>
</dbReference>
<comment type="similarity">
    <text evidence="6 7">Belongs to the FliO/MopB family.</text>
</comment>
<dbReference type="NCBIfam" id="TIGR03500">
    <property type="entry name" value="FliO_TIGR"/>
    <property type="match status" value="1"/>
</dbReference>
<reference evidence="8 9" key="1">
    <citation type="journal article" date="2017" name="Int. J. Syst. Evol. Microbiol.">
        <title>Brenneria populi subsp. brevivirga subsp. nov. isolated from symptomatic bark of Populus x euramericana canker, and description of Brenneria populi subsp. populi subsp. nov.</title>
        <authorList>
            <person name="Zheng M.H."/>
            <person name="Piao C.G."/>
            <person name="Xue H."/>
            <person name="Guo M.W."/>
            <person name="Li Y."/>
        </authorList>
    </citation>
    <scope>NUCLEOTIDE SEQUENCE [LARGE SCALE GENOMIC DNA]</scope>
    <source>
        <strain evidence="8 9">D9-5</strain>
    </source>
</reference>
<name>A0ABU6JX40_9GAMM</name>
<keyword evidence="8" id="KW-0282">Flagellum</keyword>
<feature type="transmembrane region" description="Helical" evidence="7">
    <location>
        <begin position="28"/>
        <end position="50"/>
    </location>
</feature>
<comment type="caution">
    <text evidence="8">The sequence shown here is derived from an EMBL/GenBank/DDBJ whole genome shotgun (WGS) entry which is preliminary data.</text>
</comment>
<keyword evidence="5 7" id="KW-0975">Bacterial flagellum</keyword>
<evidence type="ECO:0000256" key="4">
    <source>
        <dbReference type="ARBA" id="ARBA00023136"/>
    </source>
</evidence>
<evidence type="ECO:0000313" key="8">
    <source>
        <dbReference type="EMBL" id="MEC5344854.1"/>
    </source>
</evidence>
<keyword evidence="9" id="KW-1185">Reference proteome</keyword>
<keyword evidence="1 7" id="KW-1003">Cell membrane</keyword>
<keyword evidence="8" id="KW-0966">Cell projection</keyword>
<evidence type="ECO:0000256" key="6">
    <source>
        <dbReference type="ARBA" id="ARBA00037937"/>
    </source>
</evidence>
<comment type="subcellular location">
    <subcellularLocation>
        <location evidence="7">Cell membrane</location>
    </subcellularLocation>
    <subcellularLocation>
        <location evidence="7">Bacterial flagellum basal body</location>
    </subcellularLocation>
</comment>
<evidence type="ECO:0000256" key="7">
    <source>
        <dbReference type="RuleBase" id="RU362064"/>
    </source>
</evidence>
<dbReference type="PANTHER" id="PTHR38766">
    <property type="entry name" value="FLAGELLAR PROTEIN FLIO"/>
    <property type="match status" value="1"/>
</dbReference>
<evidence type="ECO:0000256" key="5">
    <source>
        <dbReference type="ARBA" id="ARBA00023143"/>
    </source>
</evidence>
<protein>
    <recommendedName>
        <fullName evidence="7">Flagellar protein</fullName>
    </recommendedName>
</protein>
<keyword evidence="8" id="KW-0969">Cilium</keyword>
<proteinExistence type="inferred from homology"/>